<feature type="compositionally biased region" description="Low complexity" evidence="1">
    <location>
        <begin position="50"/>
        <end position="61"/>
    </location>
</feature>
<dbReference type="AlphaFoldDB" id="A0A066YZ06"/>
<dbReference type="HOGENOM" id="CLU_2916457_0_0_11"/>
<evidence type="ECO:0000256" key="1">
    <source>
        <dbReference type="SAM" id="MobiDB-lite"/>
    </source>
</evidence>
<organism evidence="2 3">
    <name type="scientific">Kitasatospora cheerisanensis KCTC 2395</name>
    <dbReference type="NCBI Taxonomy" id="1348663"/>
    <lineage>
        <taxon>Bacteria</taxon>
        <taxon>Bacillati</taxon>
        <taxon>Actinomycetota</taxon>
        <taxon>Actinomycetes</taxon>
        <taxon>Kitasatosporales</taxon>
        <taxon>Streptomycetaceae</taxon>
        <taxon>Kitasatospora</taxon>
    </lineage>
</organism>
<evidence type="ECO:0000313" key="2">
    <source>
        <dbReference type="EMBL" id="KDN83155.1"/>
    </source>
</evidence>
<dbReference type="Proteomes" id="UP000027178">
    <property type="component" value="Unassembled WGS sequence"/>
</dbReference>
<dbReference type="PATRIC" id="fig|1348663.4.peg.4475"/>
<name>A0A066YZ06_9ACTN</name>
<comment type="caution">
    <text evidence="2">The sequence shown here is derived from an EMBL/GenBank/DDBJ whole genome shotgun (WGS) entry which is preliminary data.</text>
</comment>
<evidence type="ECO:0000313" key="3">
    <source>
        <dbReference type="Proteomes" id="UP000027178"/>
    </source>
</evidence>
<keyword evidence="3" id="KW-1185">Reference proteome</keyword>
<protein>
    <submittedName>
        <fullName evidence="2">Uncharacterized protein</fullName>
    </submittedName>
</protein>
<accession>A0A066YZ06</accession>
<proteinExistence type="predicted"/>
<gene>
    <name evidence="2" type="ORF">KCH_46370</name>
</gene>
<sequence>MVVGCSATALQVRTALSDGQQHRWHPVPERRGGRMADTAGGRAAGGAPSGGAPPAYGVPHE</sequence>
<dbReference type="EMBL" id="JNBY01000095">
    <property type="protein sequence ID" value="KDN83155.1"/>
    <property type="molecule type" value="Genomic_DNA"/>
</dbReference>
<reference evidence="2 3" key="1">
    <citation type="submission" date="2014-05" db="EMBL/GenBank/DDBJ databases">
        <title>Draft Genome Sequence of Kitasatospora cheerisanensis KCTC 2395.</title>
        <authorList>
            <person name="Nam D.H."/>
        </authorList>
    </citation>
    <scope>NUCLEOTIDE SEQUENCE [LARGE SCALE GENOMIC DNA]</scope>
    <source>
        <strain evidence="2 3">KCTC 2395</strain>
    </source>
</reference>
<feature type="region of interest" description="Disordered" evidence="1">
    <location>
        <begin position="16"/>
        <end position="61"/>
    </location>
</feature>